<dbReference type="SUPFAM" id="SSF53335">
    <property type="entry name" value="S-adenosyl-L-methionine-dependent methyltransferases"/>
    <property type="match status" value="1"/>
</dbReference>
<evidence type="ECO:0000259" key="1">
    <source>
        <dbReference type="PROSITE" id="PS50987"/>
    </source>
</evidence>
<name>A0A917E463_9SPHN</name>
<protein>
    <submittedName>
        <fullName evidence="2">ArsR family transcriptional regulator</fullName>
    </submittedName>
</protein>
<dbReference type="Gene3D" id="1.10.10.10">
    <property type="entry name" value="Winged helix-like DNA-binding domain superfamily/Winged helix DNA-binding domain"/>
    <property type="match status" value="1"/>
</dbReference>
<reference evidence="2" key="2">
    <citation type="submission" date="2020-09" db="EMBL/GenBank/DDBJ databases">
        <authorList>
            <person name="Sun Q."/>
            <person name="Zhou Y."/>
        </authorList>
    </citation>
    <scope>NUCLEOTIDE SEQUENCE</scope>
    <source>
        <strain evidence="2">CGMCC 1.15519</strain>
    </source>
</reference>
<dbReference type="Pfam" id="PF01022">
    <property type="entry name" value="HTH_5"/>
    <property type="match status" value="1"/>
</dbReference>
<dbReference type="CDD" id="cd00090">
    <property type="entry name" value="HTH_ARSR"/>
    <property type="match status" value="1"/>
</dbReference>
<dbReference type="PANTHER" id="PTHR42912:SF93">
    <property type="entry name" value="N6-ADENOSINE-METHYLTRANSFERASE TMT1A"/>
    <property type="match status" value="1"/>
</dbReference>
<dbReference type="GO" id="GO:0008757">
    <property type="term" value="F:S-adenosylmethionine-dependent methyltransferase activity"/>
    <property type="evidence" value="ECO:0007669"/>
    <property type="project" value="InterPro"/>
</dbReference>
<comment type="caution">
    <text evidence="2">The sequence shown here is derived from an EMBL/GenBank/DDBJ whole genome shotgun (WGS) entry which is preliminary data.</text>
</comment>
<dbReference type="SMART" id="SM00418">
    <property type="entry name" value="HTH_ARSR"/>
    <property type="match status" value="1"/>
</dbReference>
<gene>
    <name evidence="2" type="ORF">GCM10011529_01930</name>
</gene>
<proteinExistence type="predicted"/>
<dbReference type="InterPro" id="IPR050508">
    <property type="entry name" value="Methyltransf_Superfamily"/>
</dbReference>
<dbReference type="EMBL" id="BMJM01000001">
    <property type="protein sequence ID" value="GGD99403.1"/>
    <property type="molecule type" value="Genomic_DNA"/>
</dbReference>
<dbReference type="PANTHER" id="PTHR42912">
    <property type="entry name" value="METHYLTRANSFERASE"/>
    <property type="match status" value="1"/>
</dbReference>
<dbReference type="InterPro" id="IPR001845">
    <property type="entry name" value="HTH_ArsR_DNA-bd_dom"/>
</dbReference>
<evidence type="ECO:0000313" key="3">
    <source>
        <dbReference type="Proteomes" id="UP000635071"/>
    </source>
</evidence>
<reference evidence="2" key="1">
    <citation type="journal article" date="2014" name="Int. J. Syst. Evol. Microbiol.">
        <title>Complete genome sequence of Corynebacterium casei LMG S-19264T (=DSM 44701T), isolated from a smear-ripened cheese.</title>
        <authorList>
            <consortium name="US DOE Joint Genome Institute (JGI-PGF)"/>
            <person name="Walter F."/>
            <person name="Albersmeier A."/>
            <person name="Kalinowski J."/>
            <person name="Ruckert C."/>
        </authorList>
    </citation>
    <scope>NUCLEOTIDE SEQUENCE</scope>
    <source>
        <strain evidence="2">CGMCC 1.15519</strain>
    </source>
</reference>
<dbReference type="GO" id="GO:0003700">
    <property type="term" value="F:DNA-binding transcription factor activity"/>
    <property type="evidence" value="ECO:0007669"/>
    <property type="project" value="InterPro"/>
</dbReference>
<dbReference type="AlphaFoldDB" id="A0A917E463"/>
<dbReference type="InterPro" id="IPR036388">
    <property type="entry name" value="WH-like_DNA-bd_sf"/>
</dbReference>
<dbReference type="PRINTS" id="PR00778">
    <property type="entry name" value="HTHARSR"/>
</dbReference>
<dbReference type="InterPro" id="IPR011991">
    <property type="entry name" value="ArsR-like_HTH"/>
</dbReference>
<sequence length="324" mass="34157">MGMDELLVILRALADPSRVRILLLVRRMELSVGELAAVLGQSQPRVSRHIRILADARLVQRAKEGAWVFVRLGSMAIAGPVLAAMDALAADAGVADKARLAVVRAERAAAADAWFAVHAAAWDRERSLNIAESDVEAAIVSALGDEQLGALVDVGTGTGRMIELLGGQASAALGIDRSPEMLRLARGRIEASGLRNAEVRRGDMYALPGGDGSADTVVLHQVLHFADDPASVIGEAARLLAPGGRLLVVDFMPHGREELRVQQRHVRLGFGDGQVLGWMSDVGLSAAVAVNLPAPDASDLRSLGVTLWLGARAPGQVLSERQAA</sequence>
<dbReference type="Pfam" id="PF08241">
    <property type="entry name" value="Methyltransf_11"/>
    <property type="match status" value="1"/>
</dbReference>
<dbReference type="PROSITE" id="PS50987">
    <property type="entry name" value="HTH_ARSR_2"/>
    <property type="match status" value="1"/>
</dbReference>
<keyword evidence="3" id="KW-1185">Reference proteome</keyword>
<dbReference type="CDD" id="cd02440">
    <property type="entry name" value="AdoMet_MTases"/>
    <property type="match status" value="1"/>
</dbReference>
<dbReference type="InterPro" id="IPR013216">
    <property type="entry name" value="Methyltransf_11"/>
</dbReference>
<evidence type="ECO:0000313" key="2">
    <source>
        <dbReference type="EMBL" id="GGD99403.1"/>
    </source>
</evidence>
<dbReference type="NCBIfam" id="NF033788">
    <property type="entry name" value="HTH_metalloreg"/>
    <property type="match status" value="1"/>
</dbReference>
<feature type="domain" description="HTH arsR-type" evidence="1">
    <location>
        <begin position="1"/>
        <end position="92"/>
    </location>
</feature>
<dbReference type="InterPro" id="IPR029063">
    <property type="entry name" value="SAM-dependent_MTases_sf"/>
</dbReference>
<organism evidence="2 3">
    <name type="scientific">Sandarakinorhabdus glacialis</name>
    <dbReference type="NCBI Taxonomy" id="1614636"/>
    <lineage>
        <taxon>Bacteria</taxon>
        <taxon>Pseudomonadati</taxon>
        <taxon>Pseudomonadota</taxon>
        <taxon>Alphaproteobacteria</taxon>
        <taxon>Sphingomonadales</taxon>
        <taxon>Sphingosinicellaceae</taxon>
        <taxon>Sandarakinorhabdus</taxon>
    </lineage>
</organism>
<dbReference type="InterPro" id="IPR036390">
    <property type="entry name" value="WH_DNA-bd_sf"/>
</dbReference>
<dbReference type="Gene3D" id="3.40.50.150">
    <property type="entry name" value="Vaccinia Virus protein VP39"/>
    <property type="match status" value="1"/>
</dbReference>
<dbReference type="Proteomes" id="UP000635071">
    <property type="component" value="Unassembled WGS sequence"/>
</dbReference>
<dbReference type="SUPFAM" id="SSF46785">
    <property type="entry name" value="Winged helix' DNA-binding domain"/>
    <property type="match status" value="1"/>
</dbReference>
<accession>A0A917E463</accession>